<proteinExistence type="predicted"/>
<gene>
    <name evidence="2" type="ORF">CLCR_00736</name>
</gene>
<sequence>MILARTAENQSPIRRKDNGPKRRDEEAGGHLQYLVLAHTNQKAADTTQLQFQKAPARSGTQDNNTTEDDETTKPIVLNITDIRAARVSLGGTAREVIMGEMEAVGGVVETAVAE</sequence>
<evidence type="ECO:0000313" key="3">
    <source>
        <dbReference type="Proteomes" id="UP000094526"/>
    </source>
</evidence>
<feature type="region of interest" description="Disordered" evidence="1">
    <location>
        <begin position="1"/>
        <end position="28"/>
    </location>
</feature>
<accession>A0A1C1C6T7</accession>
<evidence type="ECO:0000313" key="2">
    <source>
        <dbReference type="EMBL" id="OCT44254.1"/>
    </source>
</evidence>
<dbReference type="VEuPathDB" id="FungiDB:CLCR_00736"/>
<dbReference type="AlphaFoldDB" id="A0A1C1C6T7"/>
<name>A0A1C1C6T7_9EURO</name>
<dbReference type="Proteomes" id="UP000094526">
    <property type="component" value="Unassembled WGS sequence"/>
</dbReference>
<dbReference type="EMBL" id="LGRB01000021">
    <property type="protein sequence ID" value="OCT44254.1"/>
    <property type="molecule type" value="Genomic_DNA"/>
</dbReference>
<feature type="region of interest" description="Disordered" evidence="1">
    <location>
        <begin position="45"/>
        <end position="72"/>
    </location>
</feature>
<reference evidence="3" key="1">
    <citation type="submission" date="2015-07" db="EMBL/GenBank/DDBJ databases">
        <authorList>
            <person name="Teixeira M.M."/>
            <person name="Souza R.C."/>
            <person name="Almeida L.G."/>
            <person name="Vicente V.A."/>
            <person name="de Hoog S."/>
            <person name="Bocca A.L."/>
            <person name="de Almeida S.R."/>
            <person name="Vasconcelos A.T."/>
            <person name="Felipe M.S."/>
        </authorList>
    </citation>
    <scope>NUCLEOTIDE SEQUENCE [LARGE SCALE GENOMIC DNA]</scope>
    <source>
        <strain evidence="3">KSF</strain>
    </source>
</reference>
<protein>
    <submittedName>
        <fullName evidence="2">Uncharacterized protein</fullName>
    </submittedName>
</protein>
<comment type="caution">
    <text evidence="2">The sequence shown here is derived from an EMBL/GenBank/DDBJ whole genome shotgun (WGS) entry which is preliminary data.</text>
</comment>
<feature type="compositionally biased region" description="Basic and acidic residues" evidence="1">
    <location>
        <begin position="14"/>
        <end position="28"/>
    </location>
</feature>
<organism evidence="2 3">
    <name type="scientific">Cladophialophora carrionii</name>
    <dbReference type="NCBI Taxonomy" id="86049"/>
    <lineage>
        <taxon>Eukaryota</taxon>
        <taxon>Fungi</taxon>
        <taxon>Dikarya</taxon>
        <taxon>Ascomycota</taxon>
        <taxon>Pezizomycotina</taxon>
        <taxon>Eurotiomycetes</taxon>
        <taxon>Chaetothyriomycetidae</taxon>
        <taxon>Chaetothyriales</taxon>
        <taxon>Herpotrichiellaceae</taxon>
        <taxon>Cladophialophora</taxon>
    </lineage>
</organism>
<keyword evidence="3" id="KW-1185">Reference proteome</keyword>
<evidence type="ECO:0000256" key="1">
    <source>
        <dbReference type="SAM" id="MobiDB-lite"/>
    </source>
</evidence>